<dbReference type="EMBL" id="GBHO01041888">
    <property type="protein sequence ID" value="JAG01716.1"/>
    <property type="molecule type" value="Transcribed_RNA"/>
</dbReference>
<protein>
    <submittedName>
        <fullName evidence="1">RNA polymerase sigma factor rpoD</fullName>
    </submittedName>
</protein>
<organism evidence="1">
    <name type="scientific">Lygus hesperus</name>
    <name type="common">Western plant bug</name>
    <dbReference type="NCBI Taxonomy" id="30085"/>
    <lineage>
        <taxon>Eukaryota</taxon>
        <taxon>Metazoa</taxon>
        <taxon>Ecdysozoa</taxon>
        <taxon>Arthropoda</taxon>
        <taxon>Hexapoda</taxon>
        <taxon>Insecta</taxon>
        <taxon>Pterygota</taxon>
        <taxon>Neoptera</taxon>
        <taxon>Paraneoptera</taxon>
        <taxon>Hemiptera</taxon>
        <taxon>Heteroptera</taxon>
        <taxon>Panheteroptera</taxon>
        <taxon>Cimicomorpha</taxon>
        <taxon>Miridae</taxon>
        <taxon>Mirini</taxon>
        <taxon>Lygus</taxon>
    </lineage>
</organism>
<evidence type="ECO:0000313" key="2">
    <source>
        <dbReference type="EMBL" id="JAQ04503.1"/>
    </source>
</evidence>
<reference evidence="1" key="2">
    <citation type="submission" date="2014-07" db="EMBL/GenBank/DDBJ databases">
        <authorList>
            <person name="Hull J."/>
        </authorList>
    </citation>
    <scope>NUCLEOTIDE SEQUENCE</scope>
</reference>
<proteinExistence type="predicted"/>
<reference evidence="1" key="1">
    <citation type="journal article" date="2014" name="PLoS ONE">
        <title>Transcriptome-Based Identification of ABC Transporters in the Western Tarnished Plant Bug Lygus hesperus.</title>
        <authorList>
            <person name="Hull J.J."/>
            <person name="Chaney K."/>
            <person name="Geib S.M."/>
            <person name="Fabrick J.A."/>
            <person name="Brent C.S."/>
            <person name="Walsh D."/>
            <person name="Lavine L.C."/>
        </authorList>
    </citation>
    <scope>NUCLEOTIDE SEQUENCE</scope>
</reference>
<dbReference type="EMBL" id="GDHC01014126">
    <property type="protein sequence ID" value="JAQ04503.1"/>
    <property type="molecule type" value="Transcribed_RNA"/>
</dbReference>
<dbReference type="AlphaFoldDB" id="A0A0A9W2R9"/>
<accession>A0A0A9W2R9</accession>
<reference evidence="2" key="3">
    <citation type="journal article" date="2016" name="Gigascience">
        <title>De novo construction of an expanded transcriptome assembly for the western tarnished plant bug, Lygus hesperus.</title>
        <authorList>
            <person name="Tassone E.E."/>
            <person name="Geib S.M."/>
            <person name="Hall B."/>
            <person name="Fabrick J.A."/>
            <person name="Brent C.S."/>
            <person name="Hull J.J."/>
        </authorList>
    </citation>
    <scope>NUCLEOTIDE SEQUENCE</scope>
</reference>
<name>A0A0A9W2R9_LYGHE</name>
<gene>
    <name evidence="1" type="primary">rpoD_2</name>
    <name evidence="1" type="ORF">CM83_3490</name>
    <name evidence="2" type="ORF">g.4891</name>
</gene>
<sequence length="176" mass="19824">MGGYVIVTVLRAMEDVARLYLRRSGACSSVSGAGEEDALTAVEDVETQYLCKTPYIPSQDASLANQVVRIRYKEHELEDWIPLILPKTTHEAPRSHSVQTYTDFVTQIQFLLPTLLRIADTRNGWNLSVMLQLCRWGVLQRVCYLVDLIPSFVVRAVASFMFDSTTQNTIIASSCF</sequence>
<evidence type="ECO:0000313" key="1">
    <source>
        <dbReference type="EMBL" id="JAG01716.1"/>
    </source>
</evidence>